<organism evidence="2 3">
    <name type="scientific">Corchorus capsularis</name>
    <name type="common">Jute</name>
    <dbReference type="NCBI Taxonomy" id="210143"/>
    <lineage>
        <taxon>Eukaryota</taxon>
        <taxon>Viridiplantae</taxon>
        <taxon>Streptophyta</taxon>
        <taxon>Embryophyta</taxon>
        <taxon>Tracheophyta</taxon>
        <taxon>Spermatophyta</taxon>
        <taxon>Magnoliopsida</taxon>
        <taxon>eudicotyledons</taxon>
        <taxon>Gunneridae</taxon>
        <taxon>Pentapetalae</taxon>
        <taxon>rosids</taxon>
        <taxon>malvids</taxon>
        <taxon>Malvales</taxon>
        <taxon>Malvaceae</taxon>
        <taxon>Grewioideae</taxon>
        <taxon>Apeibeae</taxon>
        <taxon>Corchorus</taxon>
    </lineage>
</organism>
<dbReference type="OrthoDB" id="1002512at2759"/>
<dbReference type="AlphaFoldDB" id="A0A1R3KB39"/>
<accession>A0A1R3KB39</accession>
<evidence type="ECO:0000256" key="1">
    <source>
        <dbReference type="SAM" id="MobiDB-lite"/>
    </source>
</evidence>
<keyword evidence="3" id="KW-1185">Reference proteome</keyword>
<dbReference type="Gramene" id="OMP04293">
    <property type="protein sequence ID" value="OMP04293"/>
    <property type="gene ID" value="CCACVL1_02171"/>
</dbReference>
<dbReference type="EMBL" id="AWWV01005746">
    <property type="protein sequence ID" value="OMP04293.1"/>
    <property type="molecule type" value="Genomic_DNA"/>
</dbReference>
<comment type="caution">
    <text evidence="2">The sequence shown here is derived from an EMBL/GenBank/DDBJ whole genome shotgun (WGS) entry which is preliminary data.</text>
</comment>
<evidence type="ECO:0000313" key="2">
    <source>
        <dbReference type="EMBL" id="OMP04293.1"/>
    </source>
</evidence>
<protein>
    <submittedName>
        <fullName evidence="2">Keratin, type I cuticular Ha4</fullName>
    </submittedName>
</protein>
<gene>
    <name evidence="2" type="ORF">CCACVL1_02171</name>
</gene>
<feature type="region of interest" description="Disordered" evidence="1">
    <location>
        <begin position="152"/>
        <end position="173"/>
    </location>
</feature>
<reference evidence="2 3" key="1">
    <citation type="submission" date="2013-09" db="EMBL/GenBank/DDBJ databases">
        <title>Corchorus capsularis genome sequencing.</title>
        <authorList>
            <person name="Alam M."/>
            <person name="Haque M.S."/>
            <person name="Islam M.S."/>
            <person name="Emdad E.M."/>
            <person name="Islam M.M."/>
            <person name="Ahmed B."/>
            <person name="Halim A."/>
            <person name="Hossen Q.M.M."/>
            <person name="Hossain M.Z."/>
            <person name="Ahmed R."/>
            <person name="Khan M.M."/>
            <person name="Islam R."/>
            <person name="Rashid M.M."/>
            <person name="Khan S.A."/>
            <person name="Rahman M.S."/>
            <person name="Alam M."/>
        </authorList>
    </citation>
    <scope>NUCLEOTIDE SEQUENCE [LARGE SCALE GENOMIC DNA]</scope>
    <source>
        <strain evidence="3">cv. CVL-1</strain>
        <tissue evidence="2">Whole seedling</tissue>
    </source>
</reference>
<sequence length="173" mass="19293">MNWDARNLREVVTAMEVELGWEREMTMVMEESLWDDEMALQQKLQQHSTLMADKERMLADIETKEKFIVDFMVFIEAVENKDLEKAQQFDEKEMMDAVVTSMTNGQGNYGGNCGGFDCFFGTEWNKLEMGQILDEESMVVLVQTVVGTQAIEGTESGGGCGSEGSNAGGNSTN</sequence>
<dbReference type="Proteomes" id="UP000188268">
    <property type="component" value="Unassembled WGS sequence"/>
</dbReference>
<name>A0A1R3KB39_COCAP</name>
<proteinExistence type="predicted"/>
<dbReference type="OMA" id="MEVELGW"/>
<feature type="compositionally biased region" description="Low complexity" evidence="1">
    <location>
        <begin position="163"/>
        <end position="173"/>
    </location>
</feature>
<evidence type="ECO:0000313" key="3">
    <source>
        <dbReference type="Proteomes" id="UP000188268"/>
    </source>
</evidence>